<feature type="region of interest" description="Disordered" evidence="1">
    <location>
        <begin position="318"/>
        <end position="337"/>
    </location>
</feature>
<reference evidence="2" key="1">
    <citation type="submission" date="2019-06" db="EMBL/GenBank/DDBJ databases">
        <authorList>
            <person name="Zheng W."/>
        </authorList>
    </citation>
    <scope>NUCLEOTIDE SEQUENCE</scope>
    <source>
        <strain evidence="2">QDHG01</strain>
    </source>
</reference>
<evidence type="ECO:0000256" key="1">
    <source>
        <dbReference type="SAM" id="MobiDB-lite"/>
    </source>
</evidence>
<protein>
    <submittedName>
        <fullName evidence="2">Uncharacterized protein</fullName>
    </submittedName>
</protein>
<gene>
    <name evidence="2" type="ORF">FGO68_gene1149</name>
</gene>
<keyword evidence="3" id="KW-1185">Reference proteome</keyword>
<proteinExistence type="predicted"/>
<feature type="compositionally biased region" description="Basic and acidic residues" evidence="1">
    <location>
        <begin position="328"/>
        <end position="337"/>
    </location>
</feature>
<comment type="caution">
    <text evidence="2">The sequence shown here is derived from an EMBL/GenBank/DDBJ whole genome shotgun (WGS) entry which is preliminary data.</text>
</comment>
<dbReference type="AlphaFoldDB" id="A0A8J8P8M6"/>
<organism evidence="2 3">
    <name type="scientific">Halteria grandinella</name>
    <dbReference type="NCBI Taxonomy" id="5974"/>
    <lineage>
        <taxon>Eukaryota</taxon>
        <taxon>Sar</taxon>
        <taxon>Alveolata</taxon>
        <taxon>Ciliophora</taxon>
        <taxon>Intramacronucleata</taxon>
        <taxon>Spirotrichea</taxon>
        <taxon>Stichotrichia</taxon>
        <taxon>Sporadotrichida</taxon>
        <taxon>Halteriidae</taxon>
        <taxon>Halteria</taxon>
    </lineage>
</organism>
<dbReference type="Proteomes" id="UP000785679">
    <property type="component" value="Unassembled WGS sequence"/>
</dbReference>
<name>A0A8J8P8M6_HALGN</name>
<sequence>MEGISSEFPVNTLGKRARSQNLHQFTLKIYDKQNDATVSYMCDSDKCNCYNLQEIIAFSNIKFVHLKIYLNEEDMDRLLEQSEKNIKNNSLPMEMRTLFEKCKDFKNRPVQEPAAIVARTMTVNLVFSSWDMSRQDNQVFNIDFQTSIVDWEAILSNICLEFERIRRMTDLDQEKQRFSSMIDAQIRDQHYIGVLLDDYKPLVIFNKLTHPSGSLLNNANRINILFITCPKMASIGFQNRLNQLPQPLSKDDAQEYQLLAEVALAISDLVINFAYNSEISTTPWKKFEMDLLYVKGNRKTLLGIIKYKQTMGEQKTLSSQSTISELDANEKEDQNIR</sequence>
<evidence type="ECO:0000313" key="3">
    <source>
        <dbReference type="Proteomes" id="UP000785679"/>
    </source>
</evidence>
<evidence type="ECO:0000313" key="2">
    <source>
        <dbReference type="EMBL" id="TNV87536.1"/>
    </source>
</evidence>
<accession>A0A8J8P8M6</accession>
<dbReference type="EMBL" id="RRYP01000377">
    <property type="protein sequence ID" value="TNV87536.1"/>
    <property type="molecule type" value="Genomic_DNA"/>
</dbReference>